<reference evidence="2" key="1">
    <citation type="journal article" date="2020" name="bioRxiv">
        <title>A rank-normalized archaeal taxonomy based on genome phylogeny resolves widespread incomplete and uneven classifications.</title>
        <authorList>
            <person name="Rinke C."/>
            <person name="Chuvochina M."/>
            <person name="Mussig A.J."/>
            <person name="Chaumeil P.-A."/>
            <person name="Waite D.W."/>
            <person name="Whitman W.B."/>
            <person name="Parks D.H."/>
            <person name="Hugenholtz P."/>
        </authorList>
    </citation>
    <scope>NUCLEOTIDE SEQUENCE</scope>
    <source>
        <strain evidence="2">UBA8853</strain>
    </source>
</reference>
<evidence type="ECO:0000313" key="3">
    <source>
        <dbReference type="Proteomes" id="UP000619545"/>
    </source>
</evidence>
<dbReference type="RefSeq" id="WP_011019013.1">
    <property type="nucleotide sequence ID" value="NZ_DUJS01000002.1"/>
</dbReference>
<feature type="transmembrane region" description="Helical" evidence="1">
    <location>
        <begin position="12"/>
        <end position="31"/>
    </location>
</feature>
<evidence type="ECO:0000256" key="1">
    <source>
        <dbReference type="SAM" id="Phobius"/>
    </source>
</evidence>
<feature type="transmembrane region" description="Helical" evidence="1">
    <location>
        <begin position="43"/>
        <end position="61"/>
    </location>
</feature>
<comment type="caution">
    <text evidence="2">The sequence shown here is derived from an EMBL/GenBank/DDBJ whole genome shotgun (WGS) entry which is preliminary data.</text>
</comment>
<dbReference type="GeneID" id="1476744"/>
<keyword evidence="1" id="KW-0812">Transmembrane</keyword>
<sequence>MEYPSIPRTLRLIMWAAYWINAVSVIATILLSRSRLNVPPEQTYSFLAIAVVFLAALGRALQRITGRRVVLTRDAVKFDGERIPYGDIEDVRVVEAGAVSVVEIRTTDGRVHRLRVADPDRFLRDLVGLLRFKGP</sequence>
<keyword evidence="1" id="KW-0472">Membrane</keyword>
<proteinExistence type="predicted"/>
<gene>
    <name evidence="2" type="ORF">HA336_02720</name>
</gene>
<organism evidence="2 3">
    <name type="scientific">Methanopyrus kandleri</name>
    <dbReference type="NCBI Taxonomy" id="2320"/>
    <lineage>
        <taxon>Archaea</taxon>
        <taxon>Methanobacteriati</taxon>
        <taxon>Methanobacteriota</taxon>
        <taxon>Methanomada group</taxon>
        <taxon>Methanopyri</taxon>
        <taxon>Methanopyrales</taxon>
        <taxon>Methanopyraceae</taxon>
        <taxon>Methanopyrus</taxon>
    </lineage>
</organism>
<dbReference type="Proteomes" id="UP000619545">
    <property type="component" value="Unassembled WGS sequence"/>
</dbReference>
<protein>
    <submittedName>
        <fullName evidence="2">Uncharacterized protein</fullName>
    </submittedName>
</protein>
<accession>A0A832WMC4</accession>
<keyword evidence="1" id="KW-1133">Transmembrane helix</keyword>
<dbReference type="EMBL" id="DUJS01000002">
    <property type="protein sequence ID" value="HII70132.1"/>
    <property type="molecule type" value="Genomic_DNA"/>
</dbReference>
<evidence type="ECO:0000313" key="2">
    <source>
        <dbReference type="EMBL" id="HII70132.1"/>
    </source>
</evidence>
<name>A0A832WMC4_9EURY</name>
<dbReference type="AlphaFoldDB" id="A0A832WMC4"/>